<dbReference type="AlphaFoldDB" id="A0A9P9FWC3"/>
<comment type="caution">
    <text evidence="2">The sequence shown here is derived from an EMBL/GenBank/DDBJ whole genome shotgun (WGS) entry which is preliminary data.</text>
</comment>
<dbReference type="OrthoDB" id="5082897at2759"/>
<evidence type="ECO:0000256" key="1">
    <source>
        <dbReference type="SAM" id="MobiDB-lite"/>
    </source>
</evidence>
<dbReference type="EMBL" id="JAGMUX010000045">
    <property type="protein sequence ID" value="KAH7203072.1"/>
    <property type="molecule type" value="Genomic_DNA"/>
</dbReference>
<evidence type="ECO:0000313" key="3">
    <source>
        <dbReference type="Proteomes" id="UP000720189"/>
    </source>
</evidence>
<evidence type="ECO:0000313" key="2">
    <source>
        <dbReference type="EMBL" id="KAH7203072.1"/>
    </source>
</evidence>
<gene>
    <name evidence="2" type="ORF">BKA55DRAFT_698788</name>
</gene>
<proteinExistence type="predicted"/>
<feature type="region of interest" description="Disordered" evidence="1">
    <location>
        <begin position="171"/>
        <end position="208"/>
    </location>
</feature>
<dbReference type="RefSeq" id="XP_046040726.1">
    <property type="nucleotide sequence ID" value="XM_046200551.1"/>
</dbReference>
<protein>
    <submittedName>
        <fullName evidence="2">Uncharacterized protein</fullName>
    </submittedName>
</protein>
<organism evidence="2 3">
    <name type="scientific">Fusarium redolens</name>
    <dbReference type="NCBI Taxonomy" id="48865"/>
    <lineage>
        <taxon>Eukaryota</taxon>
        <taxon>Fungi</taxon>
        <taxon>Dikarya</taxon>
        <taxon>Ascomycota</taxon>
        <taxon>Pezizomycotina</taxon>
        <taxon>Sordariomycetes</taxon>
        <taxon>Hypocreomycetidae</taxon>
        <taxon>Hypocreales</taxon>
        <taxon>Nectriaceae</taxon>
        <taxon>Fusarium</taxon>
        <taxon>Fusarium redolens species complex</taxon>
    </lineage>
</organism>
<reference evidence="2" key="1">
    <citation type="journal article" date="2021" name="Nat. Commun.">
        <title>Genetic determinants of endophytism in the Arabidopsis root mycobiome.</title>
        <authorList>
            <person name="Mesny F."/>
            <person name="Miyauchi S."/>
            <person name="Thiergart T."/>
            <person name="Pickel B."/>
            <person name="Atanasova L."/>
            <person name="Karlsson M."/>
            <person name="Huettel B."/>
            <person name="Barry K.W."/>
            <person name="Haridas S."/>
            <person name="Chen C."/>
            <person name="Bauer D."/>
            <person name="Andreopoulos W."/>
            <person name="Pangilinan J."/>
            <person name="LaButti K."/>
            <person name="Riley R."/>
            <person name="Lipzen A."/>
            <person name="Clum A."/>
            <person name="Drula E."/>
            <person name="Henrissat B."/>
            <person name="Kohler A."/>
            <person name="Grigoriev I.V."/>
            <person name="Martin F.M."/>
            <person name="Hacquard S."/>
        </authorList>
    </citation>
    <scope>NUCLEOTIDE SEQUENCE</scope>
    <source>
        <strain evidence="2">MPI-CAGE-AT-0023</strain>
    </source>
</reference>
<dbReference type="Proteomes" id="UP000720189">
    <property type="component" value="Unassembled WGS sequence"/>
</dbReference>
<feature type="compositionally biased region" description="Acidic residues" evidence="1">
    <location>
        <begin position="177"/>
        <end position="204"/>
    </location>
</feature>
<name>A0A9P9FWC3_FUSRE</name>
<accession>A0A9P9FWC3</accession>
<keyword evidence="3" id="KW-1185">Reference proteome</keyword>
<dbReference type="GeneID" id="70230505"/>
<sequence>MSSSVIIHYTAVMGIQRRTLTFNAAHNSTSELAGLIWVGRLLFLEYALTVYSYATLAYEWPCRDHYPSQPDRLDAIRKKYLIRGCYTPFGEIIELKAFAKSIVKREGIPGNLSWDPDGQSFTIGHDKKFKPSEFCATHLKAIELVQERVDEMMLGLKVDINIDEILGSGSGRKLAEGDDEAGSDNEDEDEDEDEEEDDGDDDEDNYKRPLNASKEARGLVNLNFNHRPSKVNTHTQQLIMKVSSILAAAAMASVAQAWTLDFFASKGTRTKKVFANGHERNECTNLRSDYNWPTTEIHFNPETGGWPDAKGYTAYSKTNCKGKAYYGVEGNQFMKKTFKSYKVTG</sequence>